<dbReference type="PANTHER" id="PTHR30040:SF2">
    <property type="entry name" value="FAD:PROTEIN FMN TRANSFERASE"/>
    <property type="match status" value="1"/>
</dbReference>
<dbReference type="RefSeq" id="WP_264435098.1">
    <property type="nucleotide sequence ID" value="NZ_CP081495.1"/>
</dbReference>
<feature type="chain" id="PRO_5045189738" description="FAD:protein FMN transferase" evidence="12">
    <location>
        <begin position="19"/>
        <end position="332"/>
    </location>
</feature>
<dbReference type="EMBL" id="CP081495">
    <property type="protein sequence ID" value="UYW02530.1"/>
    <property type="molecule type" value="Genomic_DNA"/>
</dbReference>
<dbReference type="GO" id="GO:0016740">
    <property type="term" value="F:transferase activity"/>
    <property type="evidence" value="ECO:0007669"/>
    <property type="project" value="UniProtKB-KW"/>
</dbReference>
<dbReference type="PANTHER" id="PTHR30040">
    <property type="entry name" value="THIAMINE BIOSYNTHESIS LIPOPROTEIN APBE"/>
    <property type="match status" value="1"/>
</dbReference>
<evidence type="ECO:0000256" key="8">
    <source>
        <dbReference type="ARBA" id="ARBA00022842"/>
    </source>
</evidence>
<organism evidence="13 14">
    <name type="scientific">Flavobacterium agricola</name>
    <dbReference type="NCBI Taxonomy" id="2870839"/>
    <lineage>
        <taxon>Bacteria</taxon>
        <taxon>Pseudomonadati</taxon>
        <taxon>Bacteroidota</taxon>
        <taxon>Flavobacteriia</taxon>
        <taxon>Flavobacteriales</taxon>
        <taxon>Flavobacteriaceae</taxon>
        <taxon>Flavobacterium</taxon>
    </lineage>
</organism>
<evidence type="ECO:0000256" key="1">
    <source>
        <dbReference type="ARBA" id="ARBA00001946"/>
    </source>
</evidence>
<keyword evidence="7 11" id="KW-0274">FAD</keyword>
<comment type="similarity">
    <text evidence="11">Belongs to the ApbE family.</text>
</comment>
<evidence type="ECO:0000256" key="3">
    <source>
        <dbReference type="ARBA" id="ARBA00016337"/>
    </source>
</evidence>
<dbReference type="InterPro" id="IPR003374">
    <property type="entry name" value="ApbE-like_sf"/>
</dbReference>
<keyword evidence="12" id="KW-0732">Signal</keyword>
<evidence type="ECO:0000313" key="13">
    <source>
        <dbReference type="EMBL" id="UYW02530.1"/>
    </source>
</evidence>
<evidence type="ECO:0000256" key="7">
    <source>
        <dbReference type="ARBA" id="ARBA00022827"/>
    </source>
</evidence>
<name>A0ABY6M4F8_9FLAO</name>
<evidence type="ECO:0000256" key="5">
    <source>
        <dbReference type="ARBA" id="ARBA00022679"/>
    </source>
</evidence>
<dbReference type="PIRSF" id="PIRSF006268">
    <property type="entry name" value="ApbE"/>
    <property type="match status" value="1"/>
</dbReference>
<dbReference type="SUPFAM" id="SSF143631">
    <property type="entry name" value="ApbE-like"/>
    <property type="match status" value="1"/>
</dbReference>
<dbReference type="InterPro" id="IPR024932">
    <property type="entry name" value="ApbE"/>
</dbReference>
<keyword evidence="14" id="KW-1185">Reference proteome</keyword>
<protein>
    <recommendedName>
        <fullName evidence="3 11">FAD:protein FMN transferase</fullName>
        <ecNumber evidence="2 11">2.7.1.180</ecNumber>
    </recommendedName>
    <alternativeName>
        <fullName evidence="9 11">Flavin transferase</fullName>
    </alternativeName>
</protein>
<keyword evidence="4 11" id="KW-0285">Flavoprotein</keyword>
<evidence type="ECO:0000256" key="2">
    <source>
        <dbReference type="ARBA" id="ARBA00011955"/>
    </source>
</evidence>
<dbReference type="EC" id="2.7.1.180" evidence="2 11"/>
<proteinExistence type="inferred from homology"/>
<comment type="catalytic activity">
    <reaction evidence="10 11">
        <text>L-threonyl-[protein] + FAD = FMN-L-threonyl-[protein] + AMP + H(+)</text>
        <dbReference type="Rhea" id="RHEA:36847"/>
        <dbReference type="Rhea" id="RHEA-COMP:11060"/>
        <dbReference type="Rhea" id="RHEA-COMP:11061"/>
        <dbReference type="ChEBI" id="CHEBI:15378"/>
        <dbReference type="ChEBI" id="CHEBI:30013"/>
        <dbReference type="ChEBI" id="CHEBI:57692"/>
        <dbReference type="ChEBI" id="CHEBI:74257"/>
        <dbReference type="ChEBI" id="CHEBI:456215"/>
        <dbReference type="EC" id="2.7.1.180"/>
    </reaction>
</comment>
<dbReference type="Proteomes" id="UP001163328">
    <property type="component" value="Chromosome"/>
</dbReference>
<keyword evidence="8 11" id="KW-0460">Magnesium</keyword>
<evidence type="ECO:0000313" key="14">
    <source>
        <dbReference type="Proteomes" id="UP001163328"/>
    </source>
</evidence>
<gene>
    <name evidence="13" type="ORF">K5I29_06560</name>
</gene>
<evidence type="ECO:0000256" key="6">
    <source>
        <dbReference type="ARBA" id="ARBA00022723"/>
    </source>
</evidence>
<sequence>MKNCFWILFFLFMQSGWAQVTQVRDTILMGSKFQITVVSENDAIATENVNAVITEIVRIENLISDWIPASQVSQVNQMAGKQPIKVDWEVFELTQRAIQYSKITQGAFDISFAAMEKIWDFNDYMDELPSDAAIKNAIAKVGYQNIILNPADTTIFLKYPGMKIGFGSIGKGYAADKGREVLKQRNVKAGIVDASGDLATLGHPLAAKYWKIGITNPTKRNKWAAVFQLHTTSVTTSGDYQKFLFIDGKRYSHIINPKTGWPSTGLTSVTVVGPSAEKANAFSTAIMVLGLDAGKFLLQKYPNYAGLFITDQGKIYKSKNLNQVLRKQKRAE</sequence>
<comment type="cofactor">
    <cofactor evidence="1">
        <name>Mg(2+)</name>
        <dbReference type="ChEBI" id="CHEBI:18420"/>
    </cofactor>
</comment>
<dbReference type="Gene3D" id="3.10.520.10">
    <property type="entry name" value="ApbE-like domains"/>
    <property type="match status" value="1"/>
</dbReference>
<evidence type="ECO:0000256" key="12">
    <source>
        <dbReference type="SAM" id="SignalP"/>
    </source>
</evidence>
<feature type="signal peptide" evidence="12">
    <location>
        <begin position="1"/>
        <end position="18"/>
    </location>
</feature>
<evidence type="ECO:0000256" key="9">
    <source>
        <dbReference type="ARBA" id="ARBA00031306"/>
    </source>
</evidence>
<evidence type="ECO:0000256" key="4">
    <source>
        <dbReference type="ARBA" id="ARBA00022630"/>
    </source>
</evidence>
<evidence type="ECO:0000256" key="10">
    <source>
        <dbReference type="ARBA" id="ARBA00048540"/>
    </source>
</evidence>
<keyword evidence="6 11" id="KW-0479">Metal-binding</keyword>
<evidence type="ECO:0000256" key="11">
    <source>
        <dbReference type="PIRNR" id="PIRNR006268"/>
    </source>
</evidence>
<dbReference type="Pfam" id="PF02424">
    <property type="entry name" value="ApbE"/>
    <property type="match status" value="1"/>
</dbReference>
<accession>A0ABY6M4F8</accession>
<keyword evidence="5 11" id="KW-0808">Transferase</keyword>
<reference evidence="13" key="1">
    <citation type="submission" date="2021-08" db="EMBL/GenBank/DDBJ databases">
        <title>Flavobacterium sp. strain CC-SYL302.</title>
        <authorList>
            <person name="Lin S.-Y."/>
            <person name="Lee T.-H."/>
            <person name="Young C.-C."/>
        </authorList>
    </citation>
    <scope>NUCLEOTIDE SEQUENCE</scope>
    <source>
        <strain evidence="13">CC-SYL302</strain>
    </source>
</reference>